<dbReference type="EMBL" id="JAHWGI010001289">
    <property type="protein sequence ID" value="KAK3927539.1"/>
    <property type="molecule type" value="Genomic_DNA"/>
</dbReference>
<dbReference type="Gene3D" id="1.10.10.1200">
    <property type="entry name" value="MAGE homology domain, winged helix WH1 motif"/>
    <property type="match status" value="1"/>
</dbReference>
<evidence type="ECO:0000256" key="1">
    <source>
        <dbReference type="SAM" id="MobiDB-lite"/>
    </source>
</evidence>
<proteinExistence type="predicted"/>
<feature type="region of interest" description="Disordered" evidence="1">
    <location>
        <begin position="1"/>
        <end position="21"/>
    </location>
</feature>
<reference evidence="3" key="2">
    <citation type="journal article" date="2023" name="BMC Genomics">
        <title>Pest status, molecular evolution, and epigenetic factors derived from the genome assembly of Frankliniella fusca, a thysanopteran phytovirus vector.</title>
        <authorList>
            <person name="Catto M.A."/>
            <person name="Labadie P.E."/>
            <person name="Jacobson A.L."/>
            <person name="Kennedy G.G."/>
            <person name="Srinivasan R."/>
            <person name="Hunt B.G."/>
        </authorList>
    </citation>
    <scope>NUCLEOTIDE SEQUENCE</scope>
    <source>
        <strain evidence="3">PL_HMW_Pooled</strain>
    </source>
</reference>
<dbReference type="FunFam" id="1.10.10.1210:FF:000001">
    <property type="entry name" value="melanoma-associated antigen D1"/>
    <property type="match status" value="1"/>
</dbReference>
<keyword evidence="4" id="KW-1185">Reference proteome</keyword>
<dbReference type="InterPro" id="IPR037445">
    <property type="entry name" value="MAGE"/>
</dbReference>
<dbReference type="PANTHER" id="PTHR11736">
    <property type="entry name" value="MELANOMA-ASSOCIATED ANTIGEN MAGE ANTIGEN"/>
    <property type="match status" value="1"/>
</dbReference>
<dbReference type="InterPro" id="IPR002190">
    <property type="entry name" value="MHD_dom"/>
</dbReference>
<gene>
    <name evidence="3" type="ORF">KUF71_015824</name>
</gene>
<protein>
    <submittedName>
        <fullName evidence="3">Non-structural maintenance of chromosomes element 3-like protein</fullName>
    </submittedName>
</protein>
<reference evidence="3" key="1">
    <citation type="submission" date="2021-07" db="EMBL/GenBank/DDBJ databases">
        <authorList>
            <person name="Catto M.A."/>
            <person name="Jacobson A."/>
            <person name="Kennedy G."/>
            <person name="Labadie P."/>
            <person name="Hunt B.G."/>
            <person name="Srinivasan R."/>
        </authorList>
    </citation>
    <scope>NUCLEOTIDE SEQUENCE</scope>
    <source>
        <strain evidence="3">PL_HMW_Pooled</strain>
        <tissue evidence="3">Head</tissue>
    </source>
</reference>
<dbReference type="InterPro" id="IPR041899">
    <property type="entry name" value="MAGE_WH2"/>
</dbReference>
<evidence type="ECO:0000313" key="4">
    <source>
        <dbReference type="Proteomes" id="UP001219518"/>
    </source>
</evidence>
<dbReference type="GO" id="GO:0005634">
    <property type="term" value="C:nucleus"/>
    <property type="evidence" value="ECO:0007669"/>
    <property type="project" value="TreeGrafter"/>
</dbReference>
<dbReference type="PROSITE" id="PS50838">
    <property type="entry name" value="MAGE"/>
    <property type="match status" value="1"/>
</dbReference>
<dbReference type="AlphaFoldDB" id="A0AAE1HU94"/>
<feature type="domain" description="MAGE" evidence="2">
    <location>
        <begin position="23"/>
        <end position="227"/>
    </location>
</feature>
<dbReference type="PANTHER" id="PTHR11736:SF14">
    <property type="entry name" value="NSE3 HOMOLOG, SMC5-SMC6 COMPLEX COMPONENT"/>
    <property type="match status" value="1"/>
</dbReference>
<name>A0AAE1HU94_9NEOP</name>
<dbReference type="InterPro" id="IPR041898">
    <property type="entry name" value="MAGE_WH1"/>
</dbReference>
<sequence length="239" mass="27207">MSQASQGTPRSMTQSQTVGSSELKELARSAVRYLLTNDYDKVPIKHSDIVKNLTKNTSKNTQQVLSLAGKMLKDVYGIKLIEDTSKATKQYLLINCMKHQEHIAVAPITQAEMTLLAIILAIIFMQTSGRWRDCGIEQSKVHNFLQLLQIDPTDIHDHFGDVKKVLETFKSQKYLDIVKIENTDPPKFEYRWGMRAIEEVSPRAILQFATELYGREKIESWAAQYKAVVEFEAQTQRGG</sequence>
<evidence type="ECO:0000313" key="3">
    <source>
        <dbReference type="EMBL" id="KAK3927539.1"/>
    </source>
</evidence>
<accession>A0AAE1HU94</accession>
<comment type="caution">
    <text evidence="3">The sequence shown here is derived from an EMBL/GenBank/DDBJ whole genome shotgun (WGS) entry which is preliminary data.</text>
</comment>
<dbReference type="Pfam" id="PF01454">
    <property type="entry name" value="MAGE"/>
    <property type="match status" value="1"/>
</dbReference>
<dbReference type="Gene3D" id="1.10.10.1210">
    <property type="entry name" value="MAGE homology domain, winged helix WH2 motif"/>
    <property type="match status" value="1"/>
</dbReference>
<evidence type="ECO:0000259" key="2">
    <source>
        <dbReference type="PROSITE" id="PS50838"/>
    </source>
</evidence>
<dbReference type="Proteomes" id="UP001219518">
    <property type="component" value="Unassembled WGS sequence"/>
</dbReference>
<dbReference type="SMART" id="SM01373">
    <property type="entry name" value="MAGE"/>
    <property type="match status" value="1"/>
</dbReference>
<organism evidence="3 4">
    <name type="scientific">Frankliniella fusca</name>
    <dbReference type="NCBI Taxonomy" id="407009"/>
    <lineage>
        <taxon>Eukaryota</taxon>
        <taxon>Metazoa</taxon>
        <taxon>Ecdysozoa</taxon>
        <taxon>Arthropoda</taxon>
        <taxon>Hexapoda</taxon>
        <taxon>Insecta</taxon>
        <taxon>Pterygota</taxon>
        <taxon>Neoptera</taxon>
        <taxon>Paraneoptera</taxon>
        <taxon>Thysanoptera</taxon>
        <taxon>Terebrantia</taxon>
        <taxon>Thripoidea</taxon>
        <taxon>Thripidae</taxon>
        <taxon>Frankliniella</taxon>
    </lineage>
</organism>
<feature type="compositionally biased region" description="Polar residues" evidence="1">
    <location>
        <begin position="1"/>
        <end position="20"/>
    </location>
</feature>